<dbReference type="OrthoDB" id="9788881at2"/>
<dbReference type="InterPro" id="IPR002686">
    <property type="entry name" value="Transposase_17"/>
</dbReference>
<dbReference type="Proteomes" id="UP000465601">
    <property type="component" value="Unassembled WGS sequence"/>
</dbReference>
<keyword evidence="3" id="KW-1185">Reference proteome</keyword>
<dbReference type="SMART" id="SM01321">
    <property type="entry name" value="Y1_Tnp"/>
    <property type="match status" value="1"/>
</dbReference>
<comment type="caution">
    <text evidence="2">The sequence shown here is derived from an EMBL/GenBank/DDBJ whole genome shotgun (WGS) entry which is preliminary data.</text>
</comment>
<dbReference type="AlphaFoldDB" id="A0A833MAJ9"/>
<dbReference type="GO" id="GO:0003677">
    <property type="term" value="F:DNA binding"/>
    <property type="evidence" value="ECO:0007669"/>
    <property type="project" value="InterPro"/>
</dbReference>
<dbReference type="SUPFAM" id="SSF143422">
    <property type="entry name" value="Transposase IS200-like"/>
    <property type="match status" value="1"/>
</dbReference>
<dbReference type="Pfam" id="PF01797">
    <property type="entry name" value="Y1_Tnp"/>
    <property type="match status" value="1"/>
</dbReference>
<dbReference type="Gene3D" id="3.30.70.1290">
    <property type="entry name" value="Transposase IS200-like"/>
    <property type="match status" value="1"/>
</dbReference>
<reference evidence="2 3" key="1">
    <citation type="submission" date="2019-10" db="EMBL/GenBank/DDBJ databases">
        <title>Alkaliphilus serpentinus sp. nov. and Alkaliphilus pronyensis sp. nov., two novel anaerobic alkaliphilic species isolated from the serpentinized-hosted hydrothermal field of the Prony Bay (New Caledonia).</title>
        <authorList>
            <person name="Postec A."/>
        </authorList>
    </citation>
    <scope>NUCLEOTIDE SEQUENCE [LARGE SCALE GENOMIC DNA]</scope>
    <source>
        <strain evidence="2 3">LacT</strain>
    </source>
</reference>
<gene>
    <name evidence="2" type="ORF">F8153_05650</name>
</gene>
<organism evidence="2 3">
    <name type="scientific">Alkaliphilus serpentinus</name>
    <dbReference type="NCBI Taxonomy" id="1482731"/>
    <lineage>
        <taxon>Bacteria</taxon>
        <taxon>Bacillati</taxon>
        <taxon>Bacillota</taxon>
        <taxon>Clostridia</taxon>
        <taxon>Peptostreptococcales</taxon>
        <taxon>Natronincolaceae</taxon>
        <taxon>Alkaliphilus</taxon>
    </lineage>
</organism>
<dbReference type="PANTHER" id="PTHR34322:SF2">
    <property type="entry name" value="TRANSPOSASE IS200-LIKE DOMAIN-CONTAINING PROTEIN"/>
    <property type="match status" value="1"/>
</dbReference>
<dbReference type="PANTHER" id="PTHR34322">
    <property type="entry name" value="TRANSPOSASE, Y1_TNP DOMAIN-CONTAINING"/>
    <property type="match status" value="1"/>
</dbReference>
<dbReference type="EMBL" id="WBZB01000014">
    <property type="protein sequence ID" value="KAB3531119.1"/>
    <property type="molecule type" value="Genomic_DNA"/>
</dbReference>
<evidence type="ECO:0000259" key="1">
    <source>
        <dbReference type="SMART" id="SM01321"/>
    </source>
</evidence>
<evidence type="ECO:0000313" key="2">
    <source>
        <dbReference type="EMBL" id="KAB3531119.1"/>
    </source>
</evidence>
<name>A0A833MAJ9_9FIRM</name>
<dbReference type="RefSeq" id="WP_151865398.1">
    <property type="nucleotide sequence ID" value="NZ_WBZB01000014.1"/>
</dbReference>
<protein>
    <submittedName>
        <fullName evidence="2">Transposase</fullName>
    </submittedName>
</protein>
<dbReference type="GO" id="GO:0006313">
    <property type="term" value="P:DNA transposition"/>
    <property type="evidence" value="ECO:0007669"/>
    <property type="project" value="InterPro"/>
</dbReference>
<sequence length="252" mass="29998">MVRQARGKSSSGIYHVILRGVNRQNIFEEDRDCKKLLEILKYYKTISKFELYGYCLMDNHIHLLIKETDESISKIIQRISSSYVNWYNQKYERCGHLFQERFKSEAVEYDNYFITVLRYIHQNPVKALIVNKVDEYLWSSYDEYIRQALLIDIDLALDFFSKDRKRAIEIFKEHANEINSDECLEFNGKTNMTDKELMEYLKTLEIPSITRIQSLEKSQRNDVIKRIKKIRGVSVRQLSRILGISKSVIDRV</sequence>
<proteinExistence type="predicted"/>
<dbReference type="InterPro" id="IPR036515">
    <property type="entry name" value="Transposase_17_sf"/>
</dbReference>
<accession>A0A833MAJ9</accession>
<evidence type="ECO:0000313" key="3">
    <source>
        <dbReference type="Proteomes" id="UP000465601"/>
    </source>
</evidence>
<dbReference type="GO" id="GO:0004803">
    <property type="term" value="F:transposase activity"/>
    <property type="evidence" value="ECO:0007669"/>
    <property type="project" value="InterPro"/>
</dbReference>
<feature type="domain" description="Transposase IS200-like" evidence="1">
    <location>
        <begin position="9"/>
        <end position="123"/>
    </location>
</feature>